<keyword evidence="3" id="KW-1185">Reference proteome</keyword>
<reference evidence="2 3" key="1">
    <citation type="submission" date="2020-11" db="EMBL/GenBank/DDBJ databases">
        <title>Carbohydrate-dependent, anaerobic sulfur respiration: A novel catabolism in halophilic archaea.</title>
        <authorList>
            <person name="Sorokin D.Y."/>
            <person name="Messina E."/>
            <person name="Smedile F."/>
            <person name="La Cono V."/>
            <person name="Hallsworth J.E."/>
            <person name="Yakimov M.M."/>
        </authorList>
    </citation>
    <scope>NUCLEOTIDE SEQUENCE [LARGE SCALE GENOMIC DNA]</scope>
    <source>
        <strain evidence="2 3">HSR12-2</strain>
    </source>
</reference>
<evidence type="ECO:0000313" key="2">
    <source>
        <dbReference type="EMBL" id="QSG08230.1"/>
    </source>
</evidence>
<dbReference type="Gene3D" id="3.40.720.10">
    <property type="entry name" value="Alkaline Phosphatase, subunit A"/>
    <property type="match status" value="1"/>
</dbReference>
<dbReference type="AlphaFoldDB" id="A0A897N1I1"/>
<accession>A0A897N1I1</accession>
<dbReference type="InterPro" id="IPR017850">
    <property type="entry name" value="Alkaline_phosphatase_core_sf"/>
</dbReference>
<gene>
    <name evidence="2" type="ORF">HSR122_0826</name>
</gene>
<dbReference type="SUPFAM" id="SSF53649">
    <property type="entry name" value="Alkaline phosphatase-like"/>
    <property type="match status" value="1"/>
</dbReference>
<dbReference type="EMBL" id="CP064788">
    <property type="protein sequence ID" value="QSG08230.1"/>
    <property type="molecule type" value="Genomic_DNA"/>
</dbReference>
<feature type="region of interest" description="Disordered" evidence="1">
    <location>
        <begin position="62"/>
        <end position="90"/>
    </location>
</feature>
<sequence>MRSQVAKDEWQLKTNGCHVIHGGEEELYDLQNDPDETNNLIEDEPKIANRLRAKLAEWRVSHRTDHAERRESDTIENPQLEQRLNDLGYL</sequence>
<name>A0A897N1I1_9EURY</name>
<evidence type="ECO:0000256" key="1">
    <source>
        <dbReference type="SAM" id="MobiDB-lite"/>
    </source>
</evidence>
<dbReference type="Proteomes" id="UP000662973">
    <property type="component" value="Chromosome"/>
</dbReference>
<feature type="compositionally biased region" description="Basic and acidic residues" evidence="1">
    <location>
        <begin position="62"/>
        <end position="73"/>
    </location>
</feature>
<evidence type="ECO:0008006" key="4">
    <source>
        <dbReference type="Google" id="ProtNLM"/>
    </source>
</evidence>
<proteinExistence type="predicted"/>
<evidence type="ECO:0000313" key="3">
    <source>
        <dbReference type="Proteomes" id="UP000662973"/>
    </source>
</evidence>
<protein>
    <recommendedName>
        <fullName evidence="4">N-sulphoglucosamine sulphohydrolase C-terminal domain-containing protein</fullName>
    </recommendedName>
</protein>
<dbReference type="KEGG" id="hds:HSR122_0826"/>
<organism evidence="2 3">
    <name type="scientific">Halapricum desulfuricans</name>
    <dbReference type="NCBI Taxonomy" id="2841257"/>
    <lineage>
        <taxon>Archaea</taxon>
        <taxon>Methanobacteriati</taxon>
        <taxon>Methanobacteriota</taxon>
        <taxon>Stenosarchaea group</taxon>
        <taxon>Halobacteria</taxon>
        <taxon>Halobacteriales</taxon>
        <taxon>Haloarculaceae</taxon>
        <taxon>Halapricum</taxon>
    </lineage>
</organism>